<dbReference type="Proteomes" id="UP000016936">
    <property type="component" value="Unassembled WGS sequence"/>
</dbReference>
<dbReference type="HOGENOM" id="CLU_903167_0_0_1"/>
<accession>M2TT46</accession>
<keyword evidence="2" id="KW-1185">Reference proteome</keyword>
<dbReference type="EMBL" id="KB445597">
    <property type="protein sequence ID" value="EMD84951.1"/>
    <property type="molecule type" value="Genomic_DNA"/>
</dbReference>
<dbReference type="OMA" id="SHWARIG"/>
<dbReference type="OrthoDB" id="10579176at2759"/>
<reference evidence="1 2" key="1">
    <citation type="journal article" date="2012" name="PLoS Pathog.">
        <title>Diverse lifestyles and strategies of plant pathogenesis encoded in the genomes of eighteen Dothideomycetes fungi.</title>
        <authorList>
            <person name="Ohm R.A."/>
            <person name="Feau N."/>
            <person name="Henrissat B."/>
            <person name="Schoch C.L."/>
            <person name="Horwitz B.A."/>
            <person name="Barry K.W."/>
            <person name="Condon B.J."/>
            <person name="Copeland A.C."/>
            <person name="Dhillon B."/>
            <person name="Glaser F."/>
            <person name="Hesse C.N."/>
            <person name="Kosti I."/>
            <person name="LaButti K."/>
            <person name="Lindquist E.A."/>
            <person name="Lucas S."/>
            <person name="Salamov A.A."/>
            <person name="Bradshaw R.E."/>
            <person name="Ciuffetti L."/>
            <person name="Hamelin R.C."/>
            <person name="Kema G.H.J."/>
            <person name="Lawrence C."/>
            <person name="Scott J.A."/>
            <person name="Spatafora J.W."/>
            <person name="Turgeon B.G."/>
            <person name="de Wit P.J.G.M."/>
            <person name="Zhong S."/>
            <person name="Goodwin S.B."/>
            <person name="Grigoriev I.V."/>
        </authorList>
    </citation>
    <scope>NUCLEOTIDE SEQUENCE [LARGE SCALE GENOMIC DNA]</scope>
    <source>
        <strain evidence="2">C5 / ATCC 48332 / race O</strain>
    </source>
</reference>
<proteinExistence type="predicted"/>
<reference evidence="2" key="2">
    <citation type="journal article" date="2013" name="PLoS Genet.">
        <title>Comparative genome structure, secondary metabolite, and effector coding capacity across Cochliobolus pathogens.</title>
        <authorList>
            <person name="Condon B.J."/>
            <person name="Leng Y."/>
            <person name="Wu D."/>
            <person name="Bushley K.E."/>
            <person name="Ohm R.A."/>
            <person name="Otillar R."/>
            <person name="Martin J."/>
            <person name="Schackwitz W."/>
            <person name="Grimwood J."/>
            <person name="MohdZainudin N."/>
            <person name="Xue C."/>
            <person name="Wang R."/>
            <person name="Manning V.A."/>
            <person name="Dhillon B."/>
            <person name="Tu Z.J."/>
            <person name="Steffenson B.J."/>
            <person name="Salamov A."/>
            <person name="Sun H."/>
            <person name="Lowry S."/>
            <person name="LaButti K."/>
            <person name="Han J."/>
            <person name="Copeland A."/>
            <person name="Lindquist E."/>
            <person name="Barry K."/>
            <person name="Schmutz J."/>
            <person name="Baker S.E."/>
            <person name="Ciuffetti L.M."/>
            <person name="Grigoriev I.V."/>
            <person name="Zhong S."/>
            <person name="Turgeon B.G."/>
        </authorList>
    </citation>
    <scope>NUCLEOTIDE SEQUENCE [LARGE SCALE GENOMIC DNA]</scope>
    <source>
        <strain evidence="2">C5 / ATCC 48332 / race O</strain>
    </source>
</reference>
<protein>
    <submittedName>
        <fullName evidence="1">Uncharacterized protein</fullName>
    </submittedName>
</protein>
<gene>
    <name evidence="1" type="ORF">COCHEDRAFT_1208199</name>
</gene>
<organism evidence="1 2">
    <name type="scientific">Cochliobolus heterostrophus (strain C5 / ATCC 48332 / race O)</name>
    <name type="common">Southern corn leaf blight fungus</name>
    <name type="synonym">Bipolaris maydis</name>
    <dbReference type="NCBI Taxonomy" id="701091"/>
    <lineage>
        <taxon>Eukaryota</taxon>
        <taxon>Fungi</taxon>
        <taxon>Dikarya</taxon>
        <taxon>Ascomycota</taxon>
        <taxon>Pezizomycotina</taxon>
        <taxon>Dothideomycetes</taxon>
        <taxon>Pleosporomycetidae</taxon>
        <taxon>Pleosporales</taxon>
        <taxon>Pleosporineae</taxon>
        <taxon>Pleosporaceae</taxon>
        <taxon>Bipolaris</taxon>
    </lineage>
</organism>
<evidence type="ECO:0000313" key="1">
    <source>
        <dbReference type="EMBL" id="EMD84951.1"/>
    </source>
</evidence>
<dbReference type="AlphaFoldDB" id="M2TT46"/>
<sequence>MSSAPSSLNSRILIQKDGSKLATTPRPSDLSRACTWNLSHWARIGGSPLRITNYASCGEPWSTGIASMFENKFSMHASFGLWLELFLDELLWSRDSQTEGETVRHDLAHSWDWASLKGLSIAGASTLYSSETGEERHLIDSFSATMVSMPRTTGFTPLNPILGHEISNSFRLHGCLMRYVHRVAKLRSGEGTIDCLDPVNCGPDTRRDVRQYYPDTKDEKGFFCFLVRREHRRRRTTSVTEPMGSDTLWDHYLVLSPLEGSQNRFGTGTYTEIFDVAQTTKDAADTRLDSIRTYIFTGPLDSQEIEVC</sequence>
<name>M2TT46_COCH5</name>
<evidence type="ECO:0000313" key="2">
    <source>
        <dbReference type="Proteomes" id="UP000016936"/>
    </source>
</evidence>